<gene>
    <name evidence="1" type="ORF">J07HQW2_01054</name>
</gene>
<dbReference type="AlphaFoldDB" id="U1ND33"/>
<organism evidence="1 2">
    <name type="scientific">Haloquadratum walsbyi J07HQW2</name>
    <dbReference type="NCBI Taxonomy" id="1238425"/>
    <lineage>
        <taxon>Archaea</taxon>
        <taxon>Methanobacteriati</taxon>
        <taxon>Methanobacteriota</taxon>
        <taxon>Stenosarchaea group</taxon>
        <taxon>Halobacteria</taxon>
        <taxon>Halobacteriales</taxon>
        <taxon>Haloferacaceae</taxon>
        <taxon>Haloquadratum</taxon>
    </lineage>
</organism>
<accession>U1ND33</accession>
<dbReference type="Proteomes" id="UP000030710">
    <property type="component" value="Unassembled WGS sequence"/>
</dbReference>
<dbReference type="EMBL" id="KE356561">
    <property type="protein sequence ID" value="ERG94618.1"/>
    <property type="molecule type" value="Genomic_DNA"/>
</dbReference>
<reference evidence="1 2" key="1">
    <citation type="journal article" date="2013" name="PLoS ONE">
        <title>Assembly-driven community genomics of a hypersaline microbial ecosystem.</title>
        <authorList>
            <person name="Podell S."/>
            <person name="Ugalde J.A."/>
            <person name="Narasingarao P."/>
            <person name="Banfield J.F."/>
            <person name="Heidelberg K.B."/>
            <person name="Allen E.E."/>
        </authorList>
    </citation>
    <scope>NUCLEOTIDE SEQUENCE [LARGE SCALE GENOMIC DNA]</scope>
    <source>
        <strain evidence="2">J07HQW2</strain>
    </source>
</reference>
<proteinExistence type="predicted"/>
<evidence type="ECO:0000313" key="1">
    <source>
        <dbReference type="EMBL" id="ERG94618.1"/>
    </source>
</evidence>
<dbReference type="eggNOG" id="arCOG06359">
    <property type="taxonomic scope" value="Archaea"/>
</dbReference>
<protein>
    <submittedName>
        <fullName evidence="1">Uncharacterized protein</fullName>
    </submittedName>
</protein>
<sequence length="95" mass="10490">MDMNMRSASRPLNCSMCDEEITDVGYVPAKVIEDEYKPHTQDAVCGTCGFNQIGMMGCAPGLSDITDVDPDDEPEQTLLHIRMKDDNIIVTNHKG</sequence>
<evidence type="ECO:0000313" key="2">
    <source>
        <dbReference type="Proteomes" id="UP000030710"/>
    </source>
</evidence>
<name>U1ND33_9EURY</name>
<dbReference type="HOGENOM" id="CLU_188836_0_0_2"/>